<feature type="compositionally biased region" description="Polar residues" evidence="1">
    <location>
        <begin position="285"/>
        <end position="294"/>
    </location>
</feature>
<dbReference type="Proteomes" id="UP000625711">
    <property type="component" value="Unassembled WGS sequence"/>
</dbReference>
<feature type="region of interest" description="Disordered" evidence="1">
    <location>
        <begin position="230"/>
        <end position="319"/>
    </location>
</feature>
<evidence type="ECO:0000313" key="2">
    <source>
        <dbReference type="EMBL" id="KAF7277580.1"/>
    </source>
</evidence>
<feature type="region of interest" description="Disordered" evidence="1">
    <location>
        <begin position="115"/>
        <end position="135"/>
    </location>
</feature>
<organism evidence="2 3">
    <name type="scientific">Rhynchophorus ferrugineus</name>
    <name type="common">Red palm weevil</name>
    <name type="synonym">Curculio ferrugineus</name>
    <dbReference type="NCBI Taxonomy" id="354439"/>
    <lineage>
        <taxon>Eukaryota</taxon>
        <taxon>Metazoa</taxon>
        <taxon>Ecdysozoa</taxon>
        <taxon>Arthropoda</taxon>
        <taxon>Hexapoda</taxon>
        <taxon>Insecta</taxon>
        <taxon>Pterygota</taxon>
        <taxon>Neoptera</taxon>
        <taxon>Endopterygota</taxon>
        <taxon>Coleoptera</taxon>
        <taxon>Polyphaga</taxon>
        <taxon>Cucujiformia</taxon>
        <taxon>Curculionidae</taxon>
        <taxon>Dryophthorinae</taxon>
        <taxon>Rhynchophorus</taxon>
    </lineage>
</organism>
<feature type="compositionally biased region" description="Low complexity" evidence="1">
    <location>
        <begin position="230"/>
        <end position="244"/>
    </location>
</feature>
<keyword evidence="3" id="KW-1185">Reference proteome</keyword>
<proteinExistence type="predicted"/>
<dbReference type="EMBL" id="JAACXV010000699">
    <property type="protein sequence ID" value="KAF7277580.1"/>
    <property type="molecule type" value="Genomic_DNA"/>
</dbReference>
<reference evidence="2" key="1">
    <citation type="submission" date="2020-08" db="EMBL/GenBank/DDBJ databases">
        <title>Genome sequencing and assembly of the red palm weevil Rhynchophorus ferrugineus.</title>
        <authorList>
            <person name="Dias G.B."/>
            <person name="Bergman C.M."/>
            <person name="Manee M."/>
        </authorList>
    </citation>
    <scope>NUCLEOTIDE SEQUENCE</scope>
    <source>
        <strain evidence="2">AA-2017</strain>
        <tissue evidence="2">Whole larva</tissue>
    </source>
</reference>
<dbReference type="AlphaFoldDB" id="A0A834IAR4"/>
<evidence type="ECO:0000256" key="1">
    <source>
        <dbReference type="SAM" id="MobiDB-lite"/>
    </source>
</evidence>
<evidence type="ECO:0000313" key="3">
    <source>
        <dbReference type="Proteomes" id="UP000625711"/>
    </source>
</evidence>
<accession>A0A834IAR4</accession>
<name>A0A834IAR4_RHYFE</name>
<sequence>AAPTQVEVPQALDQVVHGHLIGTGVAVLREHVAVGLVLHERPITVRELCFAVRGADSPVAEGVRVLASEELRAGVPVEPHRRDGRLQVMPVREDLLRRIGFDVAAHLVPQAAGRLERREAQRSSDLRPGHAAAPLRAARLEQRRRPVPADVEDALTLDERVPVSVTEVPEELVPLSVTRTIAGGAGARPLRPPIRARPQGLGEIRAPRWHHRRQLIHELQLDHDATAAWHSASARAHPAHRSPSGVHVRQTSQCGPVGSGNAGSAGDHTIAITPPPSRTERSPTWASPNRQSPNADHPGPARTRATNPSSAAPPRPATP</sequence>
<feature type="compositionally biased region" description="Basic and acidic residues" evidence="1">
    <location>
        <begin position="115"/>
        <end position="128"/>
    </location>
</feature>
<protein>
    <submittedName>
        <fullName evidence="2">Uncharacterized protein</fullName>
    </submittedName>
</protein>
<feature type="non-terminal residue" evidence="2">
    <location>
        <position position="319"/>
    </location>
</feature>
<gene>
    <name evidence="2" type="ORF">GWI33_006494</name>
</gene>
<comment type="caution">
    <text evidence="2">The sequence shown here is derived from an EMBL/GenBank/DDBJ whole genome shotgun (WGS) entry which is preliminary data.</text>
</comment>